<dbReference type="SUPFAM" id="SSF46785">
    <property type="entry name" value="Winged helix' DNA-binding domain"/>
    <property type="match status" value="1"/>
</dbReference>
<evidence type="ECO:0000313" key="3">
    <source>
        <dbReference type="Proteomes" id="UP001595764"/>
    </source>
</evidence>
<dbReference type="SMART" id="SM00347">
    <property type="entry name" value="HTH_MARR"/>
    <property type="match status" value="1"/>
</dbReference>
<keyword evidence="3" id="KW-1185">Reference proteome</keyword>
<dbReference type="PANTHER" id="PTHR33164:SF106">
    <property type="entry name" value="TRANSCRIPTIONAL REGULATORY PROTEIN"/>
    <property type="match status" value="1"/>
</dbReference>
<dbReference type="RefSeq" id="WP_377868715.1">
    <property type="nucleotide sequence ID" value="NZ_JBHMAY010000008.1"/>
</dbReference>
<dbReference type="InterPro" id="IPR036388">
    <property type="entry name" value="WH-like_DNA-bd_sf"/>
</dbReference>
<dbReference type="Gene3D" id="1.10.10.10">
    <property type="entry name" value="Winged helix-like DNA-binding domain superfamily/Winged helix DNA-binding domain"/>
    <property type="match status" value="1"/>
</dbReference>
<feature type="domain" description="HTH marR-type" evidence="1">
    <location>
        <begin position="14"/>
        <end position="143"/>
    </location>
</feature>
<evidence type="ECO:0000259" key="1">
    <source>
        <dbReference type="PROSITE" id="PS50995"/>
    </source>
</evidence>
<organism evidence="2 3">
    <name type="scientific">Amycolatopsis halotolerans</name>
    <dbReference type="NCBI Taxonomy" id="330083"/>
    <lineage>
        <taxon>Bacteria</taxon>
        <taxon>Bacillati</taxon>
        <taxon>Actinomycetota</taxon>
        <taxon>Actinomycetes</taxon>
        <taxon>Pseudonocardiales</taxon>
        <taxon>Pseudonocardiaceae</taxon>
        <taxon>Amycolatopsis</taxon>
    </lineage>
</organism>
<dbReference type="InterPro" id="IPR039422">
    <property type="entry name" value="MarR/SlyA-like"/>
</dbReference>
<dbReference type="PANTHER" id="PTHR33164">
    <property type="entry name" value="TRANSCRIPTIONAL REGULATOR, MARR FAMILY"/>
    <property type="match status" value="1"/>
</dbReference>
<sequence length="151" mass="16497">MDENQAALENVNATTFAVRDVIEASRDLMARMAKSVGMNANDLTAIALLNHYGPMGPVELGRRLGISGPSATTLVDRMEAAGYLARVRSDTDRRRVAVTVTDSAREIAAAVWWPAIEKLDAVSRTLSESENAVVRDFLARITEAMNEGREY</sequence>
<protein>
    <submittedName>
        <fullName evidence="2">MarR family winged helix-turn-helix transcriptional regulator</fullName>
    </submittedName>
</protein>
<accession>A0ABV7QLC5</accession>
<dbReference type="EMBL" id="JBHRWI010000027">
    <property type="protein sequence ID" value="MFC3513110.1"/>
    <property type="molecule type" value="Genomic_DNA"/>
</dbReference>
<gene>
    <name evidence="2" type="ORF">ACFORO_23270</name>
</gene>
<comment type="caution">
    <text evidence="2">The sequence shown here is derived from an EMBL/GenBank/DDBJ whole genome shotgun (WGS) entry which is preliminary data.</text>
</comment>
<evidence type="ECO:0000313" key="2">
    <source>
        <dbReference type="EMBL" id="MFC3513110.1"/>
    </source>
</evidence>
<dbReference type="PRINTS" id="PR00598">
    <property type="entry name" value="HTHMARR"/>
</dbReference>
<reference evidence="3" key="1">
    <citation type="journal article" date="2019" name="Int. J. Syst. Evol. Microbiol.">
        <title>The Global Catalogue of Microorganisms (GCM) 10K type strain sequencing project: providing services to taxonomists for standard genome sequencing and annotation.</title>
        <authorList>
            <consortium name="The Broad Institute Genomics Platform"/>
            <consortium name="The Broad Institute Genome Sequencing Center for Infectious Disease"/>
            <person name="Wu L."/>
            <person name="Ma J."/>
        </authorList>
    </citation>
    <scope>NUCLEOTIDE SEQUENCE [LARGE SCALE GENOMIC DNA]</scope>
    <source>
        <strain evidence="3">CGMCC 4.7682</strain>
    </source>
</reference>
<proteinExistence type="predicted"/>
<dbReference type="InterPro" id="IPR000835">
    <property type="entry name" value="HTH_MarR-typ"/>
</dbReference>
<name>A0ABV7QLC5_9PSEU</name>
<dbReference type="PROSITE" id="PS50995">
    <property type="entry name" value="HTH_MARR_2"/>
    <property type="match status" value="1"/>
</dbReference>
<dbReference type="InterPro" id="IPR036390">
    <property type="entry name" value="WH_DNA-bd_sf"/>
</dbReference>
<dbReference type="Pfam" id="PF12802">
    <property type="entry name" value="MarR_2"/>
    <property type="match status" value="1"/>
</dbReference>
<dbReference type="Proteomes" id="UP001595764">
    <property type="component" value="Unassembled WGS sequence"/>
</dbReference>